<dbReference type="AlphaFoldDB" id="A0A090N5G7"/>
<gene>
    <name evidence="1" type="ORF">BN850_0055510</name>
</gene>
<comment type="caution">
    <text evidence="1">The sequence shown here is derived from an EMBL/GenBank/DDBJ whole genome shotgun (WGS) entry which is preliminary data.</text>
</comment>
<protein>
    <submittedName>
        <fullName evidence="1">WGS project CBMI000000000 data, contig CS3069_c001298</fullName>
    </submittedName>
</protein>
<accession>A0A090N5G7</accession>
<evidence type="ECO:0000313" key="1">
    <source>
        <dbReference type="EMBL" id="CEG04501.1"/>
    </source>
</evidence>
<name>A0A090N5G7_9HYPO</name>
<organism evidence="1">
    <name type="scientific">Fusarium clavum</name>
    <dbReference type="NCBI Taxonomy" id="2594811"/>
    <lineage>
        <taxon>Eukaryota</taxon>
        <taxon>Fungi</taxon>
        <taxon>Dikarya</taxon>
        <taxon>Ascomycota</taxon>
        <taxon>Pezizomycotina</taxon>
        <taxon>Sordariomycetes</taxon>
        <taxon>Hypocreomycetidae</taxon>
        <taxon>Hypocreales</taxon>
        <taxon>Nectriaceae</taxon>
        <taxon>Fusarium</taxon>
        <taxon>Fusarium incarnatum-equiseti species complex</taxon>
    </lineage>
</organism>
<dbReference type="EMBL" id="CBMI010001296">
    <property type="protein sequence ID" value="CEG04501.1"/>
    <property type="molecule type" value="Genomic_DNA"/>
</dbReference>
<sequence length="96" mass="10624">MGLSGTQRRRNNKFLTEQTSGSSILIPCTWPNLKVGFNYEEPEDDARELNISLSTLADELQNGLWLLVVELVGPDLQDPLITLAALITTMVLVPLD</sequence>
<proteinExistence type="predicted"/>
<reference evidence="1" key="1">
    <citation type="submission" date="2013-05" db="EMBL/GenBank/DDBJ databases">
        <title>Draft genome sequences of six wheat associated Fusarium spp. isolates.</title>
        <authorList>
            <person name="Moolhuijzen P.M."/>
            <person name="Manners J.M."/>
            <person name="Wilcox S."/>
            <person name="Bellgard M.I."/>
            <person name="Gardiner D.M."/>
        </authorList>
    </citation>
    <scope>NUCLEOTIDE SEQUENCE</scope>
    <source>
        <strain evidence="1">CS3069</strain>
    </source>
</reference>